<dbReference type="AlphaFoldDB" id="A0A1R3JD40"/>
<keyword evidence="3" id="KW-1185">Reference proteome</keyword>
<evidence type="ECO:0000313" key="3">
    <source>
        <dbReference type="Proteomes" id="UP000188268"/>
    </source>
</evidence>
<dbReference type="EMBL" id="AWWV01008154">
    <property type="protein sequence ID" value="OMO92743.1"/>
    <property type="molecule type" value="Genomic_DNA"/>
</dbReference>
<name>A0A1R3JD40_COCAP</name>
<organism evidence="2 3">
    <name type="scientific">Corchorus capsularis</name>
    <name type="common">Jute</name>
    <dbReference type="NCBI Taxonomy" id="210143"/>
    <lineage>
        <taxon>Eukaryota</taxon>
        <taxon>Viridiplantae</taxon>
        <taxon>Streptophyta</taxon>
        <taxon>Embryophyta</taxon>
        <taxon>Tracheophyta</taxon>
        <taxon>Spermatophyta</taxon>
        <taxon>Magnoliopsida</taxon>
        <taxon>eudicotyledons</taxon>
        <taxon>Gunneridae</taxon>
        <taxon>Pentapetalae</taxon>
        <taxon>rosids</taxon>
        <taxon>malvids</taxon>
        <taxon>Malvales</taxon>
        <taxon>Malvaceae</taxon>
        <taxon>Grewioideae</taxon>
        <taxon>Apeibeae</taxon>
        <taxon>Corchorus</taxon>
    </lineage>
</organism>
<feature type="region of interest" description="Disordered" evidence="1">
    <location>
        <begin position="1"/>
        <end position="23"/>
    </location>
</feature>
<reference evidence="2 3" key="1">
    <citation type="submission" date="2013-09" db="EMBL/GenBank/DDBJ databases">
        <title>Corchorus capsularis genome sequencing.</title>
        <authorList>
            <person name="Alam M."/>
            <person name="Haque M.S."/>
            <person name="Islam M.S."/>
            <person name="Emdad E.M."/>
            <person name="Islam M.M."/>
            <person name="Ahmed B."/>
            <person name="Halim A."/>
            <person name="Hossen Q.M.M."/>
            <person name="Hossain M.Z."/>
            <person name="Ahmed R."/>
            <person name="Khan M.M."/>
            <person name="Islam R."/>
            <person name="Rashid M.M."/>
            <person name="Khan S.A."/>
            <person name="Rahman M.S."/>
            <person name="Alam M."/>
        </authorList>
    </citation>
    <scope>NUCLEOTIDE SEQUENCE [LARGE SCALE GENOMIC DNA]</scope>
    <source>
        <strain evidence="3">cv. CVL-1</strain>
        <tissue evidence="2">Whole seedling</tissue>
    </source>
</reference>
<gene>
    <name evidence="2" type="ORF">CCACVL1_06766</name>
</gene>
<evidence type="ECO:0000256" key="1">
    <source>
        <dbReference type="SAM" id="MobiDB-lite"/>
    </source>
</evidence>
<evidence type="ECO:0000313" key="2">
    <source>
        <dbReference type="EMBL" id="OMO92743.1"/>
    </source>
</evidence>
<sequence>MERIGNPRQSPDEGRASKCDASK</sequence>
<proteinExistence type="predicted"/>
<protein>
    <submittedName>
        <fullName evidence="2">Uncharacterized protein</fullName>
    </submittedName>
</protein>
<comment type="caution">
    <text evidence="2">The sequence shown here is derived from an EMBL/GenBank/DDBJ whole genome shotgun (WGS) entry which is preliminary data.</text>
</comment>
<dbReference type="Proteomes" id="UP000188268">
    <property type="component" value="Unassembled WGS sequence"/>
</dbReference>
<dbReference type="Gramene" id="OMO92743">
    <property type="protein sequence ID" value="OMO92743"/>
    <property type="gene ID" value="CCACVL1_06766"/>
</dbReference>
<accession>A0A1R3JD40</accession>